<dbReference type="Proteomes" id="UP000077202">
    <property type="component" value="Unassembled WGS sequence"/>
</dbReference>
<accession>A0A176W6M4</accession>
<feature type="domain" description="Myb-like" evidence="2">
    <location>
        <begin position="185"/>
        <end position="236"/>
    </location>
</feature>
<name>A0A176W6M4_MARPO</name>
<evidence type="ECO:0000313" key="3">
    <source>
        <dbReference type="EMBL" id="OAE28373.1"/>
    </source>
</evidence>
<evidence type="ECO:0000259" key="2">
    <source>
        <dbReference type="PROSITE" id="PS50090"/>
    </source>
</evidence>
<keyword evidence="4" id="KW-1185">Reference proteome</keyword>
<dbReference type="PANTHER" id="PTHR33492:SF19">
    <property type="entry name" value="MYB-LIKE DOMAIN-CONTAINING PROTEIN"/>
    <property type="match status" value="1"/>
</dbReference>
<proteinExistence type="predicted"/>
<comment type="caution">
    <text evidence="3">The sequence shown here is derived from an EMBL/GenBank/DDBJ whole genome shotgun (WGS) entry which is preliminary data.</text>
</comment>
<reference evidence="3" key="1">
    <citation type="submission" date="2016-03" db="EMBL/GenBank/DDBJ databases">
        <title>Mechanisms controlling the formation of the plant cell surface in tip-growing cells are functionally conserved among land plants.</title>
        <authorList>
            <person name="Honkanen S."/>
            <person name="Jones V.A."/>
            <person name="Morieri G."/>
            <person name="Champion C."/>
            <person name="Hetherington A.J."/>
            <person name="Kelly S."/>
            <person name="Saint-Marcoux D."/>
            <person name="Proust H."/>
            <person name="Prescott H."/>
            <person name="Dolan L."/>
        </authorList>
    </citation>
    <scope>NUCLEOTIDE SEQUENCE [LARGE SCALE GENOMIC DNA]</scope>
    <source>
        <tissue evidence="3">Whole gametophyte</tissue>
    </source>
</reference>
<protein>
    <recommendedName>
        <fullName evidence="2">Myb-like domain-containing protein</fullName>
    </recommendedName>
</protein>
<dbReference type="PANTHER" id="PTHR33492">
    <property type="entry name" value="OSJNBA0043A12.37 PROTEIN-RELATED"/>
    <property type="match status" value="1"/>
</dbReference>
<evidence type="ECO:0000313" key="4">
    <source>
        <dbReference type="Proteomes" id="UP000077202"/>
    </source>
</evidence>
<sequence length="425" mass="48611">MGRTEADRAWDGTVRKQVLCSSRSWHDSPLQLFRRARRVTRYSWESSGDHQNVSSCLSYQYRWSTEFDLVLCQQVHIAEPDNRSSTFVYRLFALNSKSGQDASGNRERAVLCSPKAERLNTRRPVNHVVAGVELSASRSDGTCFFGGWVKVGRNEKNHLPQARSKREAPPELRVLSRRTSVCRAKKVEWERHEANPTRDRYSENSALRWKKIEEFMKSQHVNRDSSACKNRWDATVAEYKLVKDWDVKPGNRSFQSLSPQERKQASLPSYFDIKSRELLDSFLGGRAYKAPPHSLPFLIGAEVDEKETTQAGETSAAKTKYDQGFTKGEDMNQGSSGKKRRKASQGLAGVMAAFQDLSSRIMRIERENSGRAKEAHEMAKDAHALEKRKFEFQLRKIEREDERADKFVGVLGQIAEAFHKVAEKM</sequence>
<dbReference type="AlphaFoldDB" id="A0A176W6M4"/>
<gene>
    <name evidence="3" type="ORF">AXG93_2490s1640</name>
</gene>
<feature type="region of interest" description="Disordered" evidence="1">
    <location>
        <begin position="308"/>
        <end position="344"/>
    </location>
</feature>
<dbReference type="EMBL" id="LVLJ01001741">
    <property type="protein sequence ID" value="OAE28373.1"/>
    <property type="molecule type" value="Genomic_DNA"/>
</dbReference>
<dbReference type="InterPro" id="IPR001005">
    <property type="entry name" value="SANT/Myb"/>
</dbReference>
<organism evidence="3 4">
    <name type="scientific">Marchantia polymorpha subsp. ruderalis</name>
    <dbReference type="NCBI Taxonomy" id="1480154"/>
    <lineage>
        <taxon>Eukaryota</taxon>
        <taxon>Viridiplantae</taxon>
        <taxon>Streptophyta</taxon>
        <taxon>Embryophyta</taxon>
        <taxon>Marchantiophyta</taxon>
        <taxon>Marchantiopsida</taxon>
        <taxon>Marchantiidae</taxon>
        <taxon>Marchantiales</taxon>
        <taxon>Marchantiaceae</taxon>
        <taxon>Marchantia</taxon>
    </lineage>
</organism>
<dbReference type="PROSITE" id="PS50090">
    <property type="entry name" value="MYB_LIKE"/>
    <property type="match status" value="1"/>
</dbReference>
<evidence type="ECO:0000256" key="1">
    <source>
        <dbReference type="SAM" id="MobiDB-lite"/>
    </source>
</evidence>